<dbReference type="PANTHER" id="PTHR43585">
    <property type="entry name" value="FUMIPYRROLE BIOSYNTHESIS PROTEIN C"/>
    <property type="match status" value="1"/>
</dbReference>
<dbReference type="Pfam" id="PF18603">
    <property type="entry name" value="LAL_C2"/>
    <property type="match status" value="1"/>
</dbReference>
<dbReference type="InterPro" id="IPR013815">
    <property type="entry name" value="ATP_grasp_subdomain_1"/>
</dbReference>
<dbReference type="Gene3D" id="3.30.470.20">
    <property type="entry name" value="ATP-grasp fold, B domain"/>
    <property type="match status" value="1"/>
</dbReference>
<dbReference type="Gene3D" id="3.40.50.20">
    <property type="match status" value="1"/>
</dbReference>
<dbReference type="PROSITE" id="PS00867">
    <property type="entry name" value="CPSASE_2"/>
    <property type="match status" value="1"/>
</dbReference>
<organism evidence="6 7">
    <name type="scientific">Rhizobium grahamii CCGE 502</name>
    <dbReference type="NCBI Taxonomy" id="990285"/>
    <lineage>
        <taxon>Bacteria</taxon>
        <taxon>Pseudomonadati</taxon>
        <taxon>Pseudomonadota</taxon>
        <taxon>Alphaproteobacteria</taxon>
        <taxon>Hyphomicrobiales</taxon>
        <taxon>Rhizobiaceae</taxon>
        <taxon>Rhizobium/Agrobacterium group</taxon>
        <taxon>Rhizobium</taxon>
    </lineage>
</organism>
<dbReference type="Pfam" id="PF02786">
    <property type="entry name" value="CPSase_L_D2"/>
    <property type="match status" value="1"/>
</dbReference>
<reference evidence="6 7" key="1">
    <citation type="journal article" date="2012" name="J. Bacteriol.">
        <title>Genome sequence of Rhizobium grahamii CCGE502, a broad-host-range symbiont with low nodulation competitiveness in Phaseolus vulgaris.</title>
        <authorList>
            <person name="Althabegoiti M.J."/>
            <person name="Lozano L."/>
            <person name="Torres-Tejerizo G."/>
            <person name="Ormeno-Orrillo E."/>
            <person name="Rogel M.A."/>
            <person name="Gonzalez V."/>
            <person name="Martinez-Romero E."/>
        </authorList>
    </citation>
    <scope>NUCLEOTIDE SEQUENCE [LARGE SCALE GENOMIC DNA]</scope>
    <source>
        <strain evidence="6 7">CCGE 502</strain>
        <plasmid evidence="6">pRg502a</plasmid>
    </source>
</reference>
<dbReference type="SUPFAM" id="SSF56059">
    <property type="entry name" value="Glutathione synthetase ATP-binding domain-like"/>
    <property type="match status" value="1"/>
</dbReference>
<dbReference type="RefSeq" id="WP_016558818.1">
    <property type="nucleotide sequence ID" value="NZ_AEYE02000039.1"/>
</dbReference>
<dbReference type="GO" id="GO:0005524">
    <property type="term" value="F:ATP binding"/>
    <property type="evidence" value="ECO:0007669"/>
    <property type="project" value="UniProtKB-UniRule"/>
</dbReference>
<evidence type="ECO:0000256" key="2">
    <source>
        <dbReference type="ARBA" id="ARBA00022741"/>
    </source>
</evidence>
<dbReference type="SUPFAM" id="SSF51735">
    <property type="entry name" value="NAD(P)-binding Rossmann-fold domains"/>
    <property type="match status" value="1"/>
</dbReference>
<dbReference type="GO" id="GO:0016874">
    <property type="term" value="F:ligase activity"/>
    <property type="evidence" value="ECO:0007669"/>
    <property type="project" value="UniProtKB-KW"/>
</dbReference>
<name>S3HJ84_9HYPH</name>
<feature type="domain" description="ATP-grasp" evidence="5">
    <location>
        <begin position="117"/>
        <end position="308"/>
    </location>
</feature>
<dbReference type="PROSITE" id="PS50975">
    <property type="entry name" value="ATP_GRASP"/>
    <property type="match status" value="1"/>
</dbReference>
<evidence type="ECO:0000256" key="4">
    <source>
        <dbReference type="PROSITE-ProRule" id="PRU00409"/>
    </source>
</evidence>
<dbReference type="Gene3D" id="3.30.1490.20">
    <property type="entry name" value="ATP-grasp fold, A domain"/>
    <property type="match status" value="1"/>
</dbReference>
<proteinExistence type="predicted"/>
<dbReference type="InterPro" id="IPR036291">
    <property type="entry name" value="NAD(P)-bd_dom_sf"/>
</dbReference>
<dbReference type="AlphaFoldDB" id="S3HJ84"/>
<evidence type="ECO:0000256" key="1">
    <source>
        <dbReference type="ARBA" id="ARBA00022598"/>
    </source>
</evidence>
<dbReference type="HOGENOM" id="CLU_029016_6_2_5"/>
<keyword evidence="1" id="KW-0436">Ligase</keyword>
<dbReference type="Proteomes" id="UP000014411">
    <property type="component" value="Unassembled WGS sequence"/>
</dbReference>
<dbReference type="SMART" id="SM01209">
    <property type="entry name" value="GARS_A"/>
    <property type="match status" value="1"/>
</dbReference>
<evidence type="ECO:0000313" key="7">
    <source>
        <dbReference type="Proteomes" id="UP000014411"/>
    </source>
</evidence>
<dbReference type="PANTHER" id="PTHR43585:SF2">
    <property type="entry name" value="ATP-GRASP ENZYME FSQD"/>
    <property type="match status" value="1"/>
</dbReference>
<keyword evidence="2 4" id="KW-0547">Nucleotide-binding</keyword>
<protein>
    <submittedName>
        <fullName evidence="6">Carbamoyl-phosphate synthase L chain ATP-binding protein</fullName>
    </submittedName>
</protein>
<keyword evidence="3 4" id="KW-0067">ATP-binding</keyword>
<sequence length="404" mass="44395">MPERALILLEGTRTGIGQLYVQAAQRLGLRPITFSSDPTKYSYLAEDGFETVRVDTNDFDKTVQECMNVQARYEVVGITCASLDLIHAKVGKLCRHFGLPGPDPVAVERCCDKLQQRQLLSSASVPIPAFRSALNVIEAKDAAMEIGLPVIVKPTIGSGSSGVRLCRNVDELIGHGAHLLSGKNGQSSVKILIEEFAQGPYYSAIIMGNEVVGISTADFGNPPSFVYQQYTLPAELPEDKRRRIIDVCLISLRALGLGWGPTNIEFRWTQRGPVVIEVNPRISGTPEPQMVRRAYGIDLITEHIKLSIGEDWDLRVNHSQTAAGRFLIPDEQGILESLEGGDLARNIPGVTEVKFYDKPTTLLVRNGDYRDCIGHVIVTSPNHSQTEAILRSAIDQIAWSIRPV</sequence>
<dbReference type="InterPro" id="IPR040570">
    <property type="entry name" value="LAL_C2"/>
</dbReference>
<keyword evidence="7" id="KW-1185">Reference proteome</keyword>
<dbReference type="InterPro" id="IPR011761">
    <property type="entry name" value="ATP-grasp"/>
</dbReference>
<geneLocation type="plasmid" evidence="6">
    <name>pRg502a</name>
</geneLocation>
<dbReference type="InterPro" id="IPR052032">
    <property type="entry name" value="ATP-dep_AA_Ligase"/>
</dbReference>
<dbReference type="GO" id="GO:0046872">
    <property type="term" value="F:metal ion binding"/>
    <property type="evidence" value="ECO:0007669"/>
    <property type="project" value="InterPro"/>
</dbReference>
<dbReference type="EMBL" id="AEYE02000039">
    <property type="protein sequence ID" value="EPE93631.1"/>
    <property type="molecule type" value="Genomic_DNA"/>
</dbReference>
<evidence type="ECO:0000256" key="3">
    <source>
        <dbReference type="ARBA" id="ARBA00022840"/>
    </source>
</evidence>
<evidence type="ECO:0000259" key="5">
    <source>
        <dbReference type="PROSITE" id="PS50975"/>
    </source>
</evidence>
<keyword evidence="6" id="KW-0614">Plasmid</keyword>
<evidence type="ECO:0000313" key="6">
    <source>
        <dbReference type="EMBL" id="EPE93631.1"/>
    </source>
</evidence>
<dbReference type="InterPro" id="IPR005479">
    <property type="entry name" value="CPAse_ATP-bd"/>
</dbReference>
<comment type="caution">
    <text evidence="6">The sequence shown here is derived from an EMBL/GenBank/DDBJ whole genome shotgun (WGS) entry which is preliminary data.</text>
</comment>
<gene>
    <name evidence="6" type="ORF">RGCCGE502_34801</name>
</gene>
<accession>S3HJ84</accession>